<dbReference type="InterPro" id="IPR053907">
    <property type="entry name" value="DUF6935"/>
</dbReference>
<dbReference type="EMBL" id="AP019860">
    <property type="protein sequence ID" value="BBM83057.1"/>
    <property type="molecule type" value="Genomic_DNA"/>
</dbReference>
<sequence>MKITVCVLLIFFCGCDLMNRPRFNEKPRLQQKPSKTDLPEVSIASVPQNIVEYSALCQQNNTPEGAVAMTILAMWIYAEDQDFGQKAMSVISHPDLLQAGDKGVDGMQLGNMDLQRLRDRLKGKRYMLQSYFKGTTKPQYTATPPFVVETFKNPYSRLEKGALKVYVYCNGADNPRPVTVKPHNGTWKVKEWSSLTLGVKK</sequence>
<name>A0A5S9IK74_UABAM</name>
<dbReference type="AlphaFoldDB" id="A0A5S9IK74"/>
<dbReference type="Proteomes" id="UP000326354">
    <property type="component" value="Chromosome"/>
</dbReference>
<evidence type="ECO:0000313" key="2">
    <source>
        <dbReference type="EMBL" id="BBM83057.1"/>
    </source>
</evidence>
<evidence type="ECO:0000313" key="3">
    <source>
        <dbReference type="Proteomes" id="UP000326354"/>
    </source>
</evidence>
<organism evidence="2 3">
    <name type="scientific">Uabimicrobium amorphum</name>
    <dbReference type="NCBI Taxonomy" id="2596890"/>
    <lineage>
        <taxon>Bacteria</taxon>
        <taxon>Pseudomonadati</taxon>
        <taxon>Planctomycetota</taxon>
        <taxon>Candidatus Uabimicrobiia</taxon>
        <taxon>Candidatus Uabimicrobiales</taxon>
        <taxon>Candidatus Uabimicrobiaceae</taxon>
        <taxon>Candidatus Uabimicrobium</taxon>
    </lineage>
</organism>
<proteinExistence type="predicted"/>
<dbReference type="PROSITE" id="PS51257">
    <property type="entry name" value="PROKAR_LIPOPROTEIN"/>
    <property type="match status" value="1"/>
</dbReference>
<accession>A0A5S9IK74</accession>
<dbReference type="OrthoDB" id="980987at2"/>
<dbReference type="Pfam" id="PF22043">
    <property type="entry name" value="DUF6935"/>
    <property type="match status" value="1"/>
</dbReference>
<feature type="domain" description="DUF6935" evidence="1">
    <location>
        <begin position="45"/>
        <end position="201"/>
    </location>
</feature>
<gene>
    <name evidence="2" type="ORF">UABAM_01407</name>
</gene>
<reference evidence="2 3" key="1">
    <citation type="submission" date="2019-08" db="EMBL/GenBank/DDBJ databases">
        <title>Complete genome sequence of Candidatus Uab amorphum.</title>
        <authorList>
            <person name="Shiratori T."/>
            <person name="Suzuki S."/>
            <person name="Kakizawa Y."/>
            <person name="Ishida K."/>
        </authorList>
    </citation>
    <scope>NUCLEOTIDE SEQUENCE [LARGE SCALE GENOMIC DNA]</scope>
    <source>
        <strain evidence="2 3">SRT547</strain>
    </source>
</reference>
<keyword evidence="3" id="KW-1185">Reference proteome</keyword>
<dbReference type="KEGG" id="uam:UABAM_01407"/>
<protein>
    <recommendedName>
        <fullName evidence="1">DUF6935 domain-containing protein</fullName>
    </recommendedName>
</protein>
<dbReference type="RefSeq" id="WP_151967277.1">
    <property type="nucleotide sequence ID" value="NZ_AP019860.1"/>
</dbReference>
<evidence type="ECO:0000259" key="1">
    <source>
        <dbReference type="Pfam" id="PF22043"/>
    </source>
</evidence>